<keyword evidence="2" id="KW-1185">Reference proteome</keyword>
<evidence type="ECO:0000313" key="1">
    <source>
        <dbReference type="EMBL" id="KAK7692178.1"/>
    </source>
</evidence>
<comment type="caution">
    <text evidence="1">The sequence shown here is derived from an EMBL/GenBank/DDBJ whole genome shotgun (WGS) entry which is preliminary data.</text>
</comment>
<organism evidence="1 2">
    <name type="scientific">Cerrena zonata</name>
    <dbReference type="NCBI Taxonomy" id="2478898"/>
    <lineage>
        <taxon>Eukaryota</taxon>
        <taxon>Fungi</taxon>
        <taxon>Dikarya</taxon>
        <taxon>Basidiomycota</taxon>
        <taxon>Agaricomycotina</taxon>
        <taxon>Agaricomycetes</taxon>
        <taxon>Polyporales</taxon>
        <taxon>Cerrenaceae</taxon>
        <taxon>Cerrena</taxon>
    </lineage>
</organism>
<reference evidence="1 2" key="1">
    <citation type="submission" date="2022-09" db="EMBL/GenBank/DDBJ databases">
        <authorList>
            <person name="Palmer J.M."/>
        </authorList>
    </citation>
    <scope>NUCLEOTIDE SEQUENCE [LARGE SCALE GENOMIC DNA]</scope>
    <source>
        <strain evidence="1 2">DSM 7382</strain>
    </source>
</reference>
<dbReference type="Proteomes" id="UP001385951">
    <property type="component" value="Unassembled WGS sequence"/>
</dbReference>
<gene>
    <name evidence="1" type="ORF">QCA50_003799</name>
</gene>
<name>A0AAW0GPL6_9APHY</name>
<dbReference type="AlphaFoldDB" id="A0AAW0GPL6"/>
<protein>
    <submittedName>
        <fullName evidence="1">Uncharacterized protein</fullName>
    </submittedName>
</protein>
<proteinExistence type="predicted"/>
<evidence type="ECO:0000313" key="2">
    <source>
        <dbReference type="Proteomes" id="UP001385951"/>
    </source>
</evidence>
<accession>A0AAW0GPL6</accession>
<dbReference type="EMBL" id="JASBNA010000004">
    <property type="protein sequence ID" value="KAK7692178.1"/>
    <property type="molecule type" value="Genomic_DNA"/>
</dbReference>
<sequence>MTNFNSEKSQLPSTVGATVGADELPSYQQLHMEQDLKQTFTQLILDHQEIQRLFSSVSATLANTPHVGAGHDLYIVWDCLWKRHDAAHRASQRNASKCAQILEDYTSVLVPLSKANMDVEKKAKVINIFMEDLPVYEESARNLSTEFRDLAKLVEIFPATLSSYLAGVQGVWERLWSGLGSIFQSVWSALSSLARTFQNLLSCIGRICVSAPCLGVTVRLSSTRNTSPQNYSVTHQVPVADGATVLTERLAGFEDAWHLVSLKCDNLLQSVKMAGKLSAIPKVSNAVLKNAEMIHLPLQECLSAYANGKAPL</sequence>